<name>A0A0S3RXF9_PHAAN</name>
<proteinExistence type="predicted"/>
<protein>
    <submittedName>
        <fullName evidence="2">Uncharacterized protein</fullName>
    </submittedName>
</protein>
<evidence type="ECO:0000256" key="1">
    <source>
        <dbReference type="SAM" id="SignalP"/>
    </source>
</evidence>
<feature type="chain" id="PRO_5006617523" evidence="1">
    <location>
        <begin position="25"/>
        <end position="83"/>
    </location>
</feature>
<organism evidence="2 3">
    <name type="scientific">Vigna angularis var. angularis</name>
    <dbReference type="NCBI Taxonomy" id="157739"/>
    <lineage>
        <taxon>Eukaryota</taxon>
        <taxon>Viridiplantae</taxon>
        <taxon>Streptophyta</taxon>
        <taxon>Embryophyta</taxon>
        <taxon>Tracheophyta</taxon>
        <taxon>Spermatophyta</taxon>
        <taxon>Magnoliopsida</taxon>
        <taxon>eudicotyledons</taxon>
        <taxon>Gunneridae</taxon>
        <taxon>Pentapetalae</taxon>
        <taxon>rosids</taxon>
        <taxon>fabids</taxon>
        <taxon>Fabales</taxon>
        <taxon>Fabaceae</taxon>
        <taxon>Papilionoideae</taxon>
        <taxon>50 kb inversion clade</taxon>
        <taxon>NPAAA clade</taxon>
        <taxon>indigoferoid/millettioid clade</taxon>
        <taxon>Phaseoleae</taxon>
        <taxon>Vigna</taxon>
    </lineage>
</organism>
<keyword evidence="1" id="KW-0732">Signal</keyword>
<gene>
    <name evidence="2" type="primary">Vigan.04G261800</name>
    <name evidence="2" type="ORF">VIGAN_04261800</name>
</gene>
<evidence type="ECO:0000313" key="2">
    <source>
        <dbReference type="EMBL" id="BAT85119.1"/>
    </source>
</evidence>
<keyword evidence="3" id="KW-1185">Reference proteome</keyword>
<evidence type="ECO:0000313" key="3">
    <source>
        <dbReference type="Proteomes" id="UP000291084"/>
    </source>
</evidence>
<dbReference type="AlphaFoldDB" id="A0A0S3RXF9"/>
<accession>A0A0S3RXF9</accession>
<dbReference type="EMBL" id="AP015037">
    <property type="protein sequence ID" value="BAT85119.1"/>
    <property type="molecule type" value="Genomic_DNA"/>
</dbReference>
<dbReference type="Proteomes" id="UP000291084">
    <property type="component" value="Chromosome 4"/>
</dbReference>
<reference evidence="2 3" key="1">
    <citation type="journal article" date="2015" name="Sci. Rep.">
        <title>The power of single molecule real-time sequencing technology in the de novo assembly of a eukaryotic genome.</title>
        <authorList>
            <person name="Sakai H."/>
            <person name="Naito K."/>
            <person name="Ogiso-Tanaka E."/>
            <person name="Takahashi Y."/>
            <person name="Iseki K."/>
            <person name="Muto C."/>
            <person name="Satou K."/>
            <person name="Teruya K."/>
            <person name="Shiroma A."/>
            <person name="Shimoji M."/>
            <person name="Hirano T."/>
            <person name="Itoh T."/>
            <person name="Kaga A."/>
            <person name="Tomooka N."/>
        </authorList>
    </citation>
    <scope>NUCLEOTIDE SEQUENCE [LARGE SCALE GENOMIC DNA]</scope>
    <source>
        <strain evidence="3">cv. Shumari</strain>
    </source>
</reference>
<feature type="signal peptide" evidence="1">
    <location>
        <begin position="1"/>
        <end position="24"/>
    </location>
</feature>
<sequence>MNLPVMSYLTVFPFLILLSSKTRGENHHEGKQIFLSDFSGLRSSLWSWKLHDISIVYKQHHQTLRPISSPCVSSINDHFYLNP</sequence>